<name>A0A6J4IV17_9CHLR</name>
<gene>
    <name evidence="1" type="ORF">AVDCRST_MAG93-2185</name>
</gene>
<dbReference type="EMBL" id="CADCTR010000736">
    <property type="protein sequence ID" value="CAA9261017.1"/>
    <property type="molecule type" value="Genomic_DNA"/>
</dbReference>
<evidence type="ECO:0000313" key="1">
    <source>
        <dbReference type="EMBL" id="CAA9261017.1"/>
    </source>
</evidence>
<organism evidence="1">
    <name type="scientific">uncultured Chloroflexia bacterium</name>
    <dbReference type="NCBI Taxonomy" id="1672391"/>
    <lineage>
        <taxon>Bacteria</taxon>
        <taxon>Bacillati</taxon>
        <taxon>Chloroflexota</taxon>
        <taxon>Chloroflexia</taxon>
        <taxon>environmental samples</taxon>
    </lineage>
</organism>
<feature type="non-terminal residue" evidence="1">
    <location>
        <position position="70"/>
    </location>
</feature>
<sequence>MNDEGFTKNEGNPFQQPPLHGAIKAFAFRIRATMVRRWTHTNTAFPQGYVIKWSSSHQGGTDHSDQRHAK</sequence>
<dbReference type="AlphaFoldDB" id="A0A6J4IV17"/>
<reference evidence="1" key="1">
    <citation type="submission" date="2020-02" db="EMBL/GenBank/DDBJ databases">
        <authorList>
            <person name="Meier V. D."/>
        </authorList>
    </citation>
    <scope>NUCLEOTIDE SEQUENCE</scope>
    <source>
        <strain evidence="1">AVDCRST_MAG93</strain>
    </source>
</reference>
<proteinExistence type="predicted"/>
<accession>A0A6J4IV17</accession>
<protein>
    <submittedName>
        <fullName evidence="1">Uncharacterized protein</fullName>
    </submittedName>
</protein>